<organism evidence="1">
    <name type="scientific">uncultured Caudovirales phage</name>
    <dbReference type="NCBI Taxonomy" id="2100421"/>
    <lineage>
        <taxon>Viruses</taxon>
        <taxon>Duplodnaviria</taxon>
        <taxon>Heunggongvirae</taxon>
        <taxon>Uroviricota</taxon>
        <taxon>Caudoviricetes</taxon>
        <taxon>Peduoviridae</taxon>
        <taxon>Maltschvirus</taxon>
        <taxon>Maltschvirus maltsch</taxon>
    </lineage>
</organism>
<reference evidence="1" key="1">
    <citation type="submission" date="2020-04" db="EMBL/GenBank/DDBJ databases">
        <authorList>
            <person name="Chiriac C."/>
            <person name="Salcher M."/>
            <person name="Ghai R."/>
            <person name="Kavagutti S V."/>
        </authorList>
    </citation>
    <scope>NUCLEOTIDE SEQUENCE</scope>
</reference>
<gene>
    <name evidence="1" type="ORF">UFOVP515_4</name>
</gene>
<dbReference type="SUPFAM" id="SSF46785">
    <property type="entry name" value="Winged helix' DNA-binding domain"/>
    <property type="match status" value="1"/>
</dbReference>
<name>A0A6J5MMU1_9CAUD</name>
<protein>
    <submittedName>
        <fullName evidence="1">Uncharacterized protein</fullName>
    </submittedName>
</protein>
<accession>A0A6J5MMU1</accession>
<dbReference type="InterPro" id="IPR036390">
    <property type="entry name" value="WH_DNA-bd_sf"/>
</dbReference>
<dbReference type="EMBL" id="LR796482">
    <property type="protein sequence ID" value="CAB4146957.1"/>
    <property type="molecule type" value="Genomic_DNA"/>
</dbReference>
<evidence type="ECO:0000313" key="1">
    <source>
        <dbReference type="EMBL" id="CAB4146957.1"/>
    </source>
</evidence>
<sequence>MPKLVALISQKGYTSRELADLLHCTLRSSRDMLQKLKEEGAVHIQSWRRAQANGWIAVWRYGIGVDAEKPEPLSNRARIKKCRERESIDEKEFRLARQRQLKRKVKRDPLTAAFYGESNP</sequence>
<proteinExistence type="predicted"/>